<evidence type="ECO:0000313" key="1">
    <source>
        <dbReference type="EMBL" id="MBX45902.1"/>
    </source>
</evidence>
<sequence length="20" mass="2381">MIWELTSIFLMVCIVIFHKG</sequence>
<protein>
    <submittedName>
        <fullName evidence="1">Uncharacterized protein</fullName>
    </submittedName>
</protein>
<proteinExistence type="predicted"/>
<organism evidence="1">
    <name type="scientific">Rhizophora mucronata</name>
    <name type="common">Asiatic mangrove</name>
    <dbReference type="NCBI Taxonomy" id="61149"/>
    <lineage>
        <taxon>Eukaryota</taxon>
        <taxon>Viridiplantae</taxon>
        <taxon>Streptophyta</taxon>
        <taxon>Embryophyta</taxon>
        <taxon>Tracheophyta</taxon>
        <taxon>Spermatophyta</taxon>
        <taxon>Magnoliopsida</taxon>
        <taxon>eudicotyledons</taxon>
        <taxon>Gunneridae</taxon>
        <taxon>Pentapetalae</taxon>
        <taxon>rosids</taxon>
        <taxon>fabids</taxon>
        <taxon>Malpighiales</taxon>
        <taxon>Rhizophoraceae</taxon>
        <taxon>Rhizophora</taxon>
    </lineage>
</organism>
<name>A0A2P2NTS0_RHIMU</name>
<accession>A0A2P2NTS0</accession>
<dbReference type="AlphaFoldDB" id="A0A2P2NTS0"/>
<reference evidence="1" key="1">
    <citation type="submission" date="2018-02" db="EMBL/GenBank/DDBJ databases">
        <title>Rhizophora mucronata_Transcriptome.</title>
        <authorList>
            <person name="Meera S.P."/>
            <person name="Sreeshan A."/>
            <person name="Augustine A."/>
        </authorList>
    </citation>
    <scope>NUCLEOTIDE SEQUENCE</scope>
    <source>
        <tissue evidence="1">Leaf</tissue>
    </source>
</reference>
<dbReference type="EMBL" id="GGEC01065418">
    <property type="protein sequence ID" value="MBX45902.1"/>
    <property type="molecule type" value="Transcribed_RNA"/>
</dbReference>